<name>A0A7C2THL9_9BACT</name>
<dbReference type="EMBL" id="DSDS01000106">
    <property type="protein sequence ID" value="HET97967.1"/>
    <property type="molecule type" value="Genomic_DNA"/>
</dbReference>
<dbReference type="GO" id="GO:0016020">
    <property type="term" value="C:membrane"/>
    <property type="evidence" value="ECO:0007669"/>
    <property type="project" value="InterPro"/>
</dbReference>
<evidence type="ECO:0000313" key="5">
    <source>
        <dbReference type="EMBL" id="HET97967.1"/>
    </source>
</evidence>
<dbReference type="SUPFAM" id="SSF53756">
    <property type="entry name" value="UDP-Glycosyltransferase/glycogen phosphorylase"/>
    <property type="match status" value="1"/>
</dbReference>
<reference evidence="5" key="1">
    <citation type="journal article" date="2020" name="mSystems">
        <title>Genome- and Community-Level Interaction Insights into Carbon Utilization and Element Cycling Functions of Hydrothermarchaeota in Hydrothermal Sediment.</title>
        <authorList>
            <person name="Zhou Z."/>
            <person name="Liu Y."/>
            <person name="Xu W."/>
            <person name="Pan J."/>
            <person name="Luo Z.H."/>
            <person name="Li M."/>
        </authorList>
    </citation>
    <scope>NUCLEOTIDE SEQUENCE [LARGE SCALE GENOMIC DNA]</scope>
    <source>
        <strain evidence="5">SpSt-1224</strain>
    </source>
</reference>
<evidence type="ECO:0000256" key="1">
    <source>
        <dbReference type="ARBA" id="ARBA00008919"/>
    </source>
</evidence>
<dbReference type="PANTHER" id="PTHR11929">
    <property type="entry name" value="ALPHA- 1,3 -FUCOSYLTRANSFERASE"/>
    <property type="match status" value="1"/>
</dbReference>
<accession>A0A7C2THL9</accession>
<comment type="similarity">
    <text evidence="1">Belongs to the glycosyltransferase 10 family.</text>
</comment>
<gene>
    <name evidence="5" type="ORF">ENN98_04630</name>
</gene>
<dbReference type="Pfam" id="PF00852">
    <property type="entry name" value="Glyco_transf_10"/>
    <property type="match status" value="1"/>
</dbReference>
<evidence type="ECO:0000256" key="3">
    <source>
        <dbReference type="ARBA" id="ARBA00022679"/>
    </source>
</evidence>
<dbReference type="Gene3D" id="3.40.50.11660">
    <property type="entry name" value="Glycosyl transferase family 10, C-terminal domain"/>
    <property type="match status" value="1"/>
</dbReference>
<comment type="caution">
    <text evidence="5">The sequence shown here is derived from an EMBL/GenBank/DDBJ whole genome shotgun (WGS) entry which is preliminary data.</text>
</comment>
<organism evidence="5">
    <name type="scientific">Desulfurivibrio alkaliphilus</name>
    <dbReference type="NCBI Taxonomy" id="427923"/>
    <lineage>
        <taxon>Bacteria</taxon>
        <taxon>Pseudomonadati</taxon>
        <taxon>Thermodesulfobacteriota</taxon>
        <taxon>Desulfobulbia</taxon>
        <taxon>Desulfobulbales</taxon>
        <taxon>Desulfobulbaceae</taxon>
        <taxon>Desulfurivibrio</taxon>
    </lineage>
</organism>
<keyword evidence="3" id="KW-0808">Transferase</keyword>
<dbReference type="InterPro" id="IPR055270">
    <property type="entry name" value="Glyco_tran_10_C"/>
</dbReference>
<dbReference type="InterPro" id="IPR001503">
    <property type="entry name" value="Glyco_trans_10"/>
</dbReference>
<dbReference type="AlphaFoldDB" id="A0A7C2THL9"/>
<proteinExistence type="inferred from homology"/>
<feature type="domain" description="Fucosyltransferase C-terminal" evidence="4">
    <location>
        <begin position="174"/>
        <end position="272"/>
    </location>
</feature>
<dbReference type="GO" id="GO:0008417">
    <property type="term" value="F:fucosyltransferase activity"/>
    <property type="evidence" value="ECO:0007669"/>
    <property type="project" value="InterPro"/>
</dbReference>
<sequence>MKTASPAQTAPAATRPEVTVKLLARMPAELAARQFGRQLPPDGALGNCRFIFDPTATDYDWLVVYHDLHGAHGDGGVERLRCPRANTILITTEPSTITVYGTDYLGQYGTVITSQEPWVIKHPNPLFTQPGLIWFYGFPFDAGEILTYEAMRSTPPPAKSRLISTVCSSRQGIITTHSRRVKFTARLQAALPELEVFGHGVRPMSDKAAALDPYQYHIAVENHRYRHHLTEKLPDAFLGHTLPFYHGCPNATDYFPPESFIPIDITDFTRTLAIIKSTIANNEYQDRLPYIREARRLVLEKYNLFAVIERYISMNPRKSDSYAAGTIMNRQALRRRHPLVAVRSLLEKITVKGRHLLGGVSP</sequence>
<protein>
    <recommendedName>
        <fullName evidence="4">Fucosyltransferase C-terminal domain-containing protein</fullName>
    </recommendedName>
</protein>
<keyword evidence="2" id="KW-0328">Glycosyltransferase</keyword>
<evidence type="ECO:0000256" key="2">
    <source>
        <dbReference type="ARBA" id="ARBA00022676"/>
    </source>
</evidence>
<dbReference type="Proteomes" id="UP000885986">
    <property type="component" value="Unassembled WGS sequence"/>
</dbReference>
<dbReference type="InterPro" id="IPR038577">
    <property type="entry name" value="GT10-like_C_sf"/>
</dbReference>
<dbReference type="PANTHER" id="PTHR11929:SF194">
    <property type="entry name" value="ALPHA-(1,3)-FUCOSYLTRANSFERASE 10"/>
    <property type="match status" value="1"/>
</dbReference>
<evidence type="ECO:0000259" key="4">
    <source>
        <dbReference type="Pfam" id="PF00852"/>
    </source>
</evidence>